<dbReference type="Pfam" id="PF00977">
    <property type="entry name" value="His_biosynth"/>
    <property type="match status" value="1"/>
</dbReference>
<keyword evidence="2" id="KW-0368">Histidine biosynthesis</keyword>
<sequence length="244" mass="26342">MFRVVFVMDIFNRNVVLAKGGIREKYRPVSDSSTVCSSSDPVDIVELLHPREVYIADLNVLQDKGYLETNVDVIREVSLKADTMLDFGISASQDVEKALSIAETAVIGTETGTLSAIKDAAYGNSGRISVSIDIKHGKVLKNDPELPESPFEIVKLLNNLPLKDLIFLDLDRVGTASGFDPEFLRKLVECSRHSVLLAGGVKDMGDLFTLDKLGIKGALVATAVHSGLVPPAVMSSGLKSDDLI</sequence>
<dbReference type="InterPro" id="IPR006062">
    <property type="entry name" value="His_biosynth"/>
</dbReference>
<dbReference type="InterPro" id="IPR044524">
    <property type="entry name" value="Isoase_HisA-like"/>
</dbReference>
<dbReference type="GO" id="GO:0000105">
    <property type="term" value="P:L-histidine biosynthetic process"/>
    <property type="evidence" value="ECO:0007669"/>
    <property type="project" value="UniProtKB-KW"/>
</dbReference>
<dbReference type="InterPro" id="IPR011060">
    <property type="entry name" value="RibuloseP-bd_barrel"/>
</dbReference>
<dbReference type="Gene3D" id="3.20.20.70">
    <property type="entry name" value="Aldolase class I"/>
    <property type="match status" value="1"/>
</dbReference>
<dbReference type="SUPFAM" id="SSF51366">
    <property type="entry name" value="Ribulose-phoshate binding barrel"/>
    <property type="match status" value="1"/>
</dbReference>
<comment type="similarity">
    <text evidence="1 2">Belongs to the HisA/HisF family.</text>
</comment>
<dbReference type="InterPro" id="IPR013785">
    <property type="entry name" value="Aldolase_TIM"/>
</dbReference>
<evidence type="ECO:0000256" key="1">
    <source>
        <dbReference type="ARBA" id="ARBA00009667"/>
    </source>
</evidence>
<proteinExistence type="inferred from homology"/>
<name>Q46DH4_METBF</name>
<dbReference type="CDD" id="cd04723">
    <property type="entry name" value="HisA_HisF"/>
    <property type="match status" value="1"/>
</dbReference>
<dbReference type="GO" id="GO:0003949">
    <property type="term" value="F:1-(5-phosphoribosyl)-5-[(5-phosphoribosylamino)methylideneamino]imidazole-4-carboxamide isomerase activity"/>
    <property type="evidence" value="ECO:0007669"/>
    <property type="project" value="InterPro"/>
</dbReference>
<organism evidence="3">
    <name type="scientific">Methanosarcina barkeri (strain Fusaro / DSM 804)</name>
    <dbReference type="NCBI Taxonomy" id="269797"/>
    <lineage>
        <taxon>Archaea</taxon>
        <taxon>Methanobacteriati</taxon>
        <taxon>Methanobacteriota</taxon>
        <taxon>Stenosarchaea group</taxon>
        <taxon>Methanomicrobia</taxon>
        <taxon>Methanosarcinales</taxon>
        <taxon>Methanosarcinaceae</taxon>
        <taxon>Methanosarcina</taxon>
    </lineage>
</organism>
<evidence type="ECO:0000256" key="2">
    <source>
        <dbReference type="RuleBase" id="RU003657"/>
    </source>
</evidence>
<dbReference type="PaxDb" id="269797-Mbar_A1100"/>
<dbReference type="HOGENOM" id="CLU_048577_2_0_2"/>
<dbReference type="eggNOG" id="arCOG00616">
    <property type="taxonomic scope" value="Archaea"/>
</dbReference>
<dbReference type="PANTHER" id="PTHR43090:SF2">
    <property type="entry name" value="1-(5-PHOSPHORIBOSYL)-5-[(5-PHOSPHORIBOSYLAMINO)METHYLIDENEAMINO] IMIDAZOLE-4-CARBOXAMIDE ISOMERASE"/>
    <property type="match status" value="1"/>
</dbReference>
<dbReference type="EMBL" id="CP000099">
    <property type="protein sequence ID" value="AAZ70068.1"/>
    <property type="molecule type" value="Genomic_DNA"/>
</dbReference>
<gene>
    <name evidence="3" type="ordered locus">Mbar_A1100</name>
</gene>
<keyword evidence="3" id="KW-0413">Isomerase</keyword>
<accession>Q46DH4</accession>
<evidence type="ECO:0000313" key="3">
    <source>
        <dbReference type="EMBL" id="AAZ70068.1"/>
    </source>
</evidence>
<dbReference type="GO" id="GO:0005737">
    <property type="term" value="C:cytoplasm"/>
    <property type="evidence" value="ECO:0007669"/>
    <property type="project" value="TreeGrafter"/>
</dbReference>
<keyword evidence="2" id="KW-0028">Amino-acid biosynthesis</keyword>
<dbReference type="KEGG" id="mba:Mbar_A1100"/>
<protein>
    <submittedName>
        <fullName evidence="3">Phosphoribosylformimino-5-aminoimidazole carboxamide ribotide isomerase</fullName>
    </submittedName>
</protein>
<reference evidence="3" key="1">
    <citation type="submission" date="2006-06" db="EMBL/GenBank/DDBJ databases">
        <title>Complete sequence of chromosome 1 of Methanosarcina barkeri str. fusaro.</title>
        <authorList>
            <person name="Copeland A."/>
            <person name="Lucas S."/>
            <person name="Lapidus A."/>
            <person name="Barry K."/>
            <person name="Detter J.C."/>
            <person name="Glavina T."/>
            <person name="Hammon N."/>
            <person name="Israni S."/>
            <person name="Pitluck S."/>
            <person name="Goodwin L.A."/>
            <person name="Saunders E.H."/>
            <person name="Schmutz J."/>
            <person name="Larimer F."/>
            <person name="Land M."/>
            <person name="Anderson I."/>
            <person name="Richardson P."/>
        </authorList>
    </citation>
    <scope>NUCLEOTIDE SEQUENCE</scope>
    <source>
        <strain evidence="3">Fusaro</strain>
    </source>
</reference>
<dbReference type="PANTHER" id="PTHR43090">
    <property type="entry name" value="1-(5-PHOSPHORIBOSYL)-5-[(5-PHOSPHORIBOSYLAMINO)METHYLIDENEAMINO] IMIDAZOLE-4-CARBOXAMIDE ISOMERASE"/>
    <property type="match status" value="1"/>
</dbReference>
<dbReference type="GO" id="GO:0000162">
    <property type="term" value="P:L-tryptophan biosynthetic process"/>
    <property type="evidence" value="ECO:0007669"/>
    <property type="project" value="TreeGrafter"/>
</dbReference>
<dbReference type="OrthoDB" id="146815at2157"/>
<dbReference type="STRING" id="269797.Mbar_A1100"/>
<dbReference type="AlphaFoldDB" id="Q46DH4"/>